<accession>A0A4R0J2R1</accession>
<protein>
    <submittedName>
        <fullName evidence="1">CopG family transcriptional regulator</fullName>
    </submittedName>
</protein>
<dbReference type="Proteomes" id="UP000292695">
    <property type="component" value="Unassembled WGS sequence"/>
</dbReference>
<keyword evidence="2" id="KW-1185">Reference proteome</keyword>
<dbReference type="OrthoDB" id="3538901at2"/>
<dbReference type="EMBL" id="SJKA01000002">
    <property type="protein sequence ID" value="TCC39710.1"/>
    <property type="molecule type" value="Genomic_DNA"/>
</dbReference>
<evidence type="ECO:0000313" key="1">
    <source>
        <dbReference type="EMBL" id="TCC39710.1"/>
    </source>
</evidence>
<organism evidence="1 2">
    <name type="scientific">Kribbella sindirgiensis</name>
    <dbReference type="NCBI Taxonomy" id="1124744"/>
    <lineage>
        <taxon>Bacteria</taxon>
        <taxon>Bacillati</taxon>
        <taxon>Actinomycetota</taxon>
        <taxon>Actinomycetes</taxon>
        <taxon>Propionibacteriales</taxon>
        <taxon>Kribbellaceae</taxon>
        <taxon>Kribbella</taxon>
    </lineage>
</organism>
<dbReference type="RefSeq" id="WP_131285811.1">
    <property type="nucleotide sequence ID" value="NZ_SJKA01000002.1"/>
</dbReference>
<evidence type="ECO:0000313" key="2">
    <source>
        <dbReference type="Proteomes" id="UP000292695"/>
    </source>
</evidence>
<proteinExistence type="predicted"/>
<dbReference type="AlphaFoldDB" id="A0A4R0J2R1"/>
<name>A0A4R0J2R1_9ACTN</name>
<reference evidence="1 2" key="1">
    <citation type="submission" date="2019-02" db="EMBL/GenBank/DDBJ databases">
        <title>Kribbella capetownensis sp. nov. and Kribbella speibonae sp. nov., isolated from soil.</title>
        <authorList>
            <person name="Curtis S.M."/>
            <person name="Norton I."/>
            <person name="Everest G.J."/>
            <person name="Meyers P.R."/>
        </authorList>
    </citation>
    <scope>NUCLEOTIDE SEQUENCE [LARGE SCALE GENOMIC DNA]</scope>
    <source>
        <strain evidence="1 2">DSM 27082</strain>
    </source>
</reference>
<gene>
    <name evidence="1" type="ORF">E0H50_07275</name>
</gene>
<comment type="caution">
    <text evidence="1">The sequence shown here is derived from an EMBL/GenBank/DDBJ whole genome shotgun (WGS) entry which is preliminary data.</text>
</comment>
<sequence>MSEPAHTDKLSVTIPADLADELRSRAGRGNVSAYVTQALVRQLEHDRLGDLLAELAEVHGPVTDEELARARAEWPER</sequence>